<protein>
    <submittedName>
        <fullName evidence="7">AI-2E family transporter</fullName>
    </submittedName>
</protein>
<name>A0A916VUW2_9HYPH</name>
<reference evidence="7 8" key="1">
    <citation type="journal article" date="2014" name="Int. J. Syst. Evol. Microbiol.">
        <title>Complete genome sequence of Corynebacterium casei LMG S-19264T (=DSM 44701T), isolated from a smear-ripened cheese.</title>
        <authorList>
            <consortium name="US DOE Joint Genome Institute (JGI-PGF)"/>
            <person name="Walter F."/>
            <person name="Albersmeier A."/>
            <person name="Kalinowski J."/>
            <person name="Ruckert C."/>
        </authorList>
    </citation>
    <scope>NUCLEOTIDE SEQUENCE [LARGE SCALE GENOMIC DNA]</scope>
    <source>
        <strain evidence="7 8">CGMCC 1.15896</strain>
    </source>
</reference>
<feature type="transmembrane region" description="Helical" evidence="6">
    <location>
        <begin position="131"/>
        <end position="157"/>
    </location>
</feature>
<organism evidence="7 8">
    <name type="scientific">Pelagibacterium lentulum</name>
    <dbReference type="NCBI Taxonomy" id="2029865"/>
    <lineage>
        <taxon>Bacteria</taxon>
        <taxon>Pseudomonadati</taxon>
        <taxon>Pseudomonadota</taxon>
        <taxon>Alphaproteobacteria</taxon>
        <taxon>Hyphomicrobiales</taxon>
        <taxon>Devosiaceae</taxon>
        <taxon>Pelagibacterium</taxon>
    </lineage>
</organism>
<evidence type="ECO:0000313" key="8">
    <source>
        <dbReference type="Proteomes" id="UP000596977"/>
    </source>
</evidence>
<dbReference type="Proteomes" id="UP000596977">
    <property type="component" value="Unassembled WGS sequence"/>
</dbReference>
<evidence type="ECO:0000256" key="1">
    <source>
        <dbReference type="ARBA" id="ARBA00004141"/>
    </source>
</evidence>
<feature type="transmembrane region" description="Helical" evidence="6">
    <location>
        <begin position="289"/>
        <end position="316"/>
    </location>
</feature>
<keyword evidence="5 6" id="KW-0472">Membrane</keyword>
<dbReference type="EMBL" id="BMKB01000001">
    <property type="protein sequence ID" value="GGA37608.1"/>
    <property type="molecule type" value="Genomic_DNA"/>
</dbReference>
<keyword evidence="3 6" id="KW-0812">Transmembrane</keyword>
<evidence type="ECO:0000256" key="6">
    <source>
        <dbReference type="SAM" id="Phobius"/>
    </source>
</evidence>
<feature type="transmembrane region" description="Helical" evidence="6">
    <location>
        <begin position="192"/>
        <end position="216"/>
    </location>
</feature>
<sequence length="338" mass="35929">MTRPVLAGLAIFIGLALLVFFADMALLIFAAILVAAVLDSCILLLRRILPIPRVMALAITMVFVTTAAVAMVVAGGINLPGQIESLLEILGEAWRIVAKQLNMWGVQVSQEIGLGDVIESLPEPQTMFGGAGAVLGTGLGFLSNIVIVMLMGVFMAADPARYRDGLALLVPVAWRERLVAVLNRIGWTLQRWIVGQLIIMVFVGGATLILLMAIGIEYALPLALIVTLLNFIPFVGPILGFVPIGLTMIGQDWTTALLVLGGYTVIQQIDANILSPLIQDRVVNLAPALTIAFLLFMGVAFGPIGIALATPILAALRVALLELYVGNFLGDTEQIKAA</sequence>
<keyword evidence="4 6" id="KW-1133">Transmembrane helix</keyword>
<evidence type="ECO:0000256" key="3">
    <source>
        <dbReference type="ARBA" id="ARBA00022692"/>
    </source>
</evidence>
<keyword evidence="8" id="KW-1185">Reference proteome</keyword>
<evidence type="ECO:0000256" key="4">
    <source>
        <dbReference type="ARBA" id="ARBA00022989"/>
    </source>
</evidence>
<evidence type="ECO:0000256" key="5">
    <source>
        <dbReference type="ARBA" id="ARBA00023136"/>
    </source>
</evidence>
<dbReference type="RefSeq" id="WP_127073576.1">
    <property type="nucleotide sequence ID" value="NZ_BMKB01000001.1"/>
</dbReference>
<dbReference type="PANTHER" id="PTHR21716">
    <property type="entry name" value="TRANSMEMBRANE PROTEIN"/>
    <property type="match status" value="1"/>
</dbReference>
<dbReference type="AlphaFoldDB" id="A0A916VUW2"/>
<gene>
    <name evidence="7" type="ORF">GCM10011499_03700</name>
</gene>
<feature type="transmembrane region" description="Helical" evidence="6">
    <location>
        <begin position="222"/>
        <end position="246"/>
    </location>
</feature>
<proteinExistence type="inferred from homology"/>
<dbReference type="PANTHER" id="PTHR21716:SF62">
    <property type="entry name" value="TRANSPORT PROTEIN YDBI-RELATED"/>
    <property type="match status" value="1"/>
</dbReference>
<feature type="transmembrane region" description="Helical" evidence="6">
    <location>
        <begin position="5"/>
        <end position="22"/>
    </location>
</feature>
<dbReference type="GO" id="GO:0055085">
    <property type="term" value="P:transmembrane transport"/>
    <property type="evidence" value="ECO:0007669"/>
    <property type="project" value="TreeGrafter"/>
</dbReference>
<evidence type="ECO:0000313" key="7">
    <source>
        <dbReference type="EMBL" id="GGA37608.1"/>
    </source>
</evidence>
<accession>A0A916VUW2</accession>
<evidence type="ECO:0000256" key="2">
    <source>
        <dbReference type="ARBA" id="ARBA00009773"/>
    </source>
</evidence>
<comment type="similarity">
    <text evidence="2">Belongs to the autoinducer-2 exporter (AI-2E) (TC 2.A.86) family.</text>
</comment>
<dbReference type="GO" id="GO:0016020">
    <property type="term" value="C:membrane"/>
    <property type="evidence" value="ECO:0007669"/>
    <property type="project" value="UniProtKB-SubCell"/>
</dbReference>
<feature type="transmembrane region" description="Helical" evidence="6">
    <location>
        <begin position="28"/>
        <end position="45"/>
    </location>
</feature>
<dbReference type="Pfam" id="PF01594">
    <property type="entry name" value="AI-2E_transport"/>
    <property type="match status" value="1"/>
</dbReference>
<comment type="subcellular location">
    <subcellularLocation>
        <location evidence="1">Membrane</location>
        <topology evidence="1">Multi-pass membrane protein</topology>
    </subcellularLocation>
</comment>
<feature type="transmembrane region" description="Helical" evidence="6">
    <location>
        <begin position="57"/>
        <end position="77"/>
    </location>
</feature>
<comment type="caution">
    <text evidence="7">The sequence shown here is derived from an EMBL/GenBank/DDBJ whole genome shotgun (WGS) entry which is preliminary data.</text>
</comment>
<dbReference type="OrthoDB" id="5761230at2"/>
<dbReference type="InterPro" id="IPR002549">
    <property type="entry name" value="AI-2E-like"/>
</dbReference>